<protein>
    <submittedName>
        <fullName evidence="1">Uncharacterized protein</fullName>
    </submittedName>
</protein>
<evidence type="ECO:0000313" key="1">
    <source>
        <dbReference type="EMBL" id="MCB7387686.1"/>
    </source>
</evidence>
<dbReference type="Proteomes" id="UP001299546">
    <property type="component" value="Unassembled WGS sequence"/>
</dbReference>
<gene>
    <name evidence="1" type="ORF">LIZ65_10350</name>
</gene>
<reference evidence="1 2" key="1">
    <citation type="submission" date="2021-10" db="EMBL/GenBank/DDBJ databases">
        <title>Collection of gut derived symbiotic bacterial strains cultured from healthy donors.</title>
        <authorList>
            <person name="Lin H."/>
            <person name="Littmann E."/>
            <person name="Kohout C."/>
            <person name="Pamer E.G."/>
        </authorList>
    </citation>
    <scope>NUCLEOTIDE SEQUENCE [LARGE SCALE GENOMIC DNA]</scope>
    <source>
        <strain evidence="1 2">DFI.1.165</strain>
    </source>
</reference>
<organism evidence="1 2">
    <name type="scientific">Bariatricus massiliensis</name>
    <dbReference type="NCBI Taxonomy" id="1745713"/>
    <lineage>
        <taxon>Bacteria</taxon>
        <taxon>Bacillati</taxon>
        <taxon>Bacillota</taxon>
        <taxon>Clostridia</taxon>
        <taxon>Lachnospirales</taxon>
        <taxon>Lachnospiraceae</taxon>
        <taxon>Bariatricus</taxon>
    </lineage>
</organism>
<accession>A0ABS8DH14</accession>
<name>A0ABS8DH14_9FIRM</name>
<dbReference type="RefSeq" id="WP_066737165.1">
    <property type="nucleotide sequence ID" value="NZ_JAJCIQ010000006.1"/>
</dbReference>
<evidence type="ECO:0000313" key="2">
    <source>
        <dbReference type="Proteomes" id="UP001299546"/>
    </source>
</evidence>
<keyword evidence="2" id="KW-1185">Reference proteome</keyword>
<dbReference type="EMBL" id="JAJCIS010000005">
    <property type="protein sequence ID" value="MCB7387686.1"/>
    <property type="molecule type" value="Genomic_DNA"/>
</dbReference>
<comment type="caution">
    <text evidence="1">The sequence shown here is derived from an EMBL/GenBank/DDBJ whole genome shotgun (WGS) entry which is preliminary data.</text>
</comment>
<sequence>MSKDELDKHCDKDKEVVDMTITAFKTIKTTPPYVSKSWIQKNMDMGARSVDTRFKEIKEETKRYGEYAYIKDGGFFLVNFLVWVDYLTYRTRLKDKNLRKHVPDFDPEEVARAIGMYGEAESA</sequence>
<proteinExistence type="predicted"/>